<accession>A0ABW0RML4</accession>
<feature type="domain" description="DUF4123" evidence="1">
    <location>
        <begin position="27"/>
        <end position="148"/>
    </location>
</feature>
<name>A0ABW0RML4_9GAMM</name>
<evidence type="ECO:0000259" key="1">
    <source>
        <dbReference type="Pfam" id="PF13503"/>
    </source>
</evidence>
<dbReference type="Pfam" id="PF13503">
    <property type="entry name" value="DUF4123"/>
    <property type="match status" value="1"/>
</dbReference>
<dbReference type="EMBL" id="JBHSNL010000004">
    <property type="protein sequence ID" value="MFC5546027.1"/>
    <property type="molecule type" value="Genomic_DNA"/>
</dbReference>
<dbReference type="RefSeq" id="WP_248160338.1">
    <property type="nucleotide sequence ID" value="NZ_JAKZAJ010000005.1"/>
</dbReference>
<reference evidence="3" key="1">
    <citation type="journal article" date="2019" name="Int. J. Syst. Evol. Microbiol.">
        <title>The Global Catalogue of Microorganisms (GCM) 10K type strain sequencing project: providing services to taxonomists for standard genome sequencing and annotation.</title>
        <authorList>
            <consortium name="The Broad Institute Genomics Platform"/>
            <consortium name="The Broad Institute Genome Sequencing Center for Infectious Disease"/>
            <person name="Wu L."/>
            <person name="Ma J."/>
        </authorList>
    </citation>
    <scope>NUCLEOTIDE SEQUENCE [LARGE SCALE GENOMIC DNA]</scope>
    <source>
        <strain evidence="3">CGMCC 4.1799</strain>
    </source>
</reference>
<sequence>MSMDAADCINTLEHVAPPVSLPDAADFAIVDLAADEQSLQCIYDAMIGESVQWLSLFQNTPWFPQWKQGPVLLDLRQAPVFRNALIERMVTVPSGLLVRTNWSMDEFHAHISHCIHDGVPVDGHLLRLHEPRWFGPLLCAVGDRQRQAILAAGSHWFWYDSHTWRTAMPDPHEPAPGDRPLPRLSLDRLEATTRYWLAAEARGYRAHYESVLPQDVSATAWILTRLQEAHKAGFRQSDYLERWLRLAIRQGAGFHRRSPYSVFLEDESKTPGYRLSAMEGAMENANATL</sequence>
<dbReference type="Proteomes" id="UP001596055">
    <property type="component" value="Unassembled WGS sequence"/>
</dbReference>
<gene>
    <name evidence="2" type="ORF">ACFPQA_13245</name>
</gene>
<evidence type="ECO:0000313" key="3">
    <source>
        <dbReference type="Proteomes" id="UP001596055"/>
    </source>
</evidence>
<protein>
    <submittedName>
        <fullName evidence="2">DUF4123 domain-containing protein</fullName>
    </submittedName>
</protein>
<dbReference type="InterPro" id="IPR025391">
    <property type="entry name" value="DUF4123"/>
</dbReference>
<keyword evidence="3" id="KW-1185">Reference proteome</keyword>
<organism evidence="2 3">
    <name type="scientific">Marinobacter koreensis</name>
    <dbReference type="NCBI Taxonomy" id="335974"/>
    <lineage>
        <taxon>Bacteria</taxon>
        <taxon>Pseudomonadati</taxon>
        <taxon>Pseudomonadota</taxon>
        <taxon>Gammaproteobacteria</taxon>
        <taxon>Pseudomonadales</taxon>
        <taxon>Marinobacteraceae</taxon>
        <taxon>Marinobacter</taxon>
    </lineage>
</organism>
<proteinExistence type="predicted"/>
<evidence type="ECO:0000313" key="2">
    <source>
        <dbReference type="EMBL" id="MFC5546027.1"/>
    </source>
</evidence>
<comment type="caution">
    <text evidence="2">The sequence shown here is derived from an EMBL/GenBank/DDBJ whole genome shotgun (WGS) entry which is preliminary data.</text>
</comment>